<dbReference type="PANTHER" id="PTHR30471">
    <property type="entry name" value="DNA REPAIR PROTEIN RADC"/>
    <property type="match status" value="1"/>
</dbReference>
<dbReference type="Proteomes" id="UP000725002">
    <property type="component" value="Unassembled WGS sequence"/>
</dbReference>
<comment type="caution">
    <text evidence="8">The sequence shown here is derived from an EMBL/GenBank/DDBJ whole genome shotgun (WGS) entry which is preliminary data.</text>
</comment>
<dbReference type="EMBL" id="JADILV010000073">
    <property type="protein sequence ID" value="MBO8484423.1"/>
    <property type="molecule type" value="Genomic_DNA"/>
</dbReference>
<dbReference type="PROSITE" id="PS01302">
    <property type="entry name" value="UPF0758"/>
    <property type="match status" value="1"/>
</dbReference>
<dbReference type="NCBIfam" id="NF000642">
    <property type="entry name" value="PRK00024.1"/>
    <property type="match status" value="1"/>
</dbReference>
<dbReference type="GO" id="GO:0046872">
    <property type="term" value="F:metal ion binding"/>
    <property type="evidence" value="ECO:0007669"/>
    <property type="project" value="UniProtKB-KW"/>
</dbReference>
<reference evidence="8" key="1">
    <citation type="submission" date="2020-10" db="EMBL/GenBank/DDBJ databases">
        <authorList>
            <person name="Gilroy R."/>
        </authorList>
    </citation>
    <scope>NUCLEOTIDE SEQUENCE</scope>
    <source>
        <strain evidence="8">G3-8215</strain>
    </source>
</reference>
<keyword evidence="4" id="KW-0862">Zinc</keyword>
<dbReference type="InterPro" id="IPR001405">
    <property type="entry name" value="UPF0758"/>
</dbReference>
<dbReference type="PANTHER" id="PTHR30471:SF3">
    <property type="entry name" value="UPF0758 PROTEIN YEES-RELATED"/>
    <property type="match status" value="1"/>
</dbReference>
<evidence type="ECO:0000256" key="2">
    <source>
        <dbReference type="ARBA" id="ARBA00022723"/>
    </source>
</evidence>
<comment type="similarity">
    <text evidence="6">Belongs to the UPF0758 family.</text>
</comment>
<evidence type="ECO:0000256" key="6">
    <source>
        <dbReference type="RuleBase" id="RU003797"/>
    </source>
</evidence>
<dbReference type="GO" id="GO:0006508">
    <property type="term" value="P:proteolysis"/>
    <property type="evidence" value="ECO:0007669"/>
    <property type="project" value="UniProtKB-KW"/>
</dbReference>
<evidence type="ECO:0000256" key="1">
    <source>
        <dbReference type="ARBA" id="ARBA00022670"/>
    </source>
</evidence>
<dbReference type="Pfam" id="PF04002">
    <property type="entry name" value="RadC"/>
    <property type="match status" value="1"/>
</dbReference>
<evidence type="ECO:0000256" key="4">
    <source>
        <dbReference type="ARBA" id="ARBA00022833"/>
    </source>
</evidence>
<dbReference type="GO" id="GO:0008237">
    <property type="term" value="F:metallopeptidase activity"/>
    <property type="evidence" value="ECO:0007669"/>
    <property type="project" value="UniProtKB-KW"/>
</dbReference>
<feature type="domain" description="MPN" evidence="7">
    <location>
        <begin position="104"/>
        <end position="226"/>
    </location>
</feature>
<dbReference type="AlphaFoldDB" id="A0A940DT56"/>
<sequence length="229" mass="24974">MKIKELGMDDRPREKMAEKGLGALSNAELIATMVRTGSKKDNAVDISRMLLRSAGDSLITLSGMSVKQMCRTAGIGPGKAASVAAAFELGRRCAVESSTIDKVSITEPAMIYRHMLHLMKGLAHEECWVIYLNRANYILGKERLSSGGTSSTVIDVKMIIKNALEMLASGIILVHNHPSGNPQPGSCDIKQTGILKKAAETFDISLLDHIIIADDRFYSFAEERVEVMH</sequence>
<evidence type="ECO:0000313" key="9">
    <source>
        <dbReference type="Proteomes" id="UP000725002"/>
    </source>
</evidence>
<keyword evidence="2" id="KW-0479">Metal-binding</keyword>
<dbReference type="InterPro" id="IPR020891">
    <property type="entry name" value="UPF0758_CS"/>
</dbReference>
<accession>A0A940DT56</accession>
<organism evidence="8 9">
    <name type="scientific">Candidatus Cryptobacteroides avicola</name>
    <dbReference type="NCBI Taxonomy" id="2840757"/>
    <lineage>
        <taxon>Bacteria</taxon>
        <taxon>Pseudomonadati</taxon>
        <taxon>Bacteroidota</taxon>
        <taxon>Bacteroidia</taxon>
        <taxon>Bacteroidales</taxon>
        <taxon>Candidatus Cryptobacteroides</taxon>
    </lineage>
</organism>
<keyword evidence="1" id="KW-0645">Protease</keyword>
<evidence type="ECO:0000256" key="3">
    <source>
        <dbReference type="ARBA" id="ARBA00022801"/>
    </source>
</evidence>
<proteinExistence type="inferred from homology"/>
<dbReference type="PROSITE" id="PS50249">
    <property type="entry name" value="MPN"/>
    <property type="match status" value="1"/>
</dbReference>
<dbReference type="InterPro" id="IPR025657">
    <property type="entry name" value="RadC_JAB"/>
</dbReference>
<dbReference type="Gene3D" id="3.40.140.10">
    <property type="entry name" value="Cytidine Deaminase, domain 2"/>
    <property type="match status" value="1"/>
</dbReference>
<keyword evidence="5" id="KW-0482">Metalloprotease</keyword>
<dbReference type="Pfam" id="PF20582">
    <property type="entry name" value="UPF0758_N"/>
    <property type="match status" value="1"/>
</dbReference>
<gene>
    <name evidence="8" type="primary">radC</name>
    <name evidence="8" type="ORF">IAB75_10000</name>
</gene>
<protein>
    <submittedName>
        <fullName evidence="8">DNA repair protein RadC</fullName>
    </submittedName>
</protein>
<dbReference type="InterPro" id="IPR037518">
    <property type="entry name" value="MPN"/>
</dbReference>
<reference evidence="8" key="2">
    <citation type="journal article" date="2021" name="PeerJ">
        <title>Extensive microbial diversity within the chicken gut microbiome revealed by metagenomics and culture.</title>
        <authorList>
            <person name="Gilroy R."/>
            <person name="Ravi A."/>
            <person name="Getino M."/>
            <person name="Pursley I."/>
            <person name="Horton D.L."/>
            <person name="Alikhan N.F."/>
            <person name="Baker D."/>
            <person name="Gharbi K."/>
            <person name="Hall N."/>
            <person name="Watson M."/>
            <person name="Adriaenssens E.M."/>
            <person name="Foster-Nyarko E."/>
            <person name="Jarju S."/>
            <person name="Secka A."/>
            <person name="Antonio M."/>
            <person name="Oren A."/>
            <person name="Chaudhuri R.R."/>
            <person name="La Ragione R."/>
            <person name="Hildebrand F."/>
            <person name="Pallen M.J."/>
        </authorList>
    </citation>
    <scope>NUCLEOTIDE SEQUENCE</scope>
    <source>
        <strain evidence="8">G3-8215</strain>
    </source>
</reference>
<evidence type="ECO:0000259" key="7">
    <source>
        <dbReference type="PROSITE" id="PS50249"/>
    </source>
</evidence>
<keyword evidence="3" id="KW-0378">Hydrolase</keyword>
<name>A0A940DT56_9BACT</name>
<evidence type="ECO:0000256" key="5">
    <source>
        <dbReference type="ARBA" id="ARBA00023049"/>
    </source>
</evidence>
<dbReference type="CDD" id="cd08071">
    <property type="entry name" value="MPN_DUF2466"/>
    <property type="match status" value="1"/>
</dbReference>
<evidence type="ECO:0000313" key="8">
    <source>
        <dbReference type="EMBL" id="MBO8484423.1"/>
    </source>
</evidence>
<dbReference type="InterPro" id="IPR046778">
    <property type="entry name" value="UPF0758_N"/>
</dbReference>
<dbReference type="NCBIfam" id="TIGR00608">
    <property type="entry name" value="radc"/>
    <property type="match status" value="1"/>
</dbReference>